<dbReference type="InterPro" id="IPR036390">
    <property type="entry name" value="WH_DNA-bd_sf"/>
</dbReference>
<dbReference type="EMBL" id="ML977174">
    <property type="protein sequence ID" value="KAF1983583.1"/>
    <property type="molecule type" value="Genomic_DNA"/>
</dbReference>
<dbReference type="PANTHER" id="PTHR43712:SF2">
    <property type="entry name" value="O-METHYLTRANSFERASE CICE"/>
    <property type="match status" value="1"/>
</dbReference>
<dbReference type="SUPFAM" id="SSF46785">
    <property type="entry name" value="Winged helix' DNA-binding domain"/>
    <property type="match status" value="1"/>
</dbReference>
<evidence type="ECO:0000313" key="5">
    <source>
        <dbReference type="EMBL" id="KAF1983583.1"/>
    </source>
</evidence>
<dbReference type="GO" id="GO:0008168">
    <property type="term" value="F:methyltransferase activity"/>
    <property type="evidence" value="ECO:0007669"/>
    <property type="project" value="UniProtKB-KW"/>
</dbReference>
<feature type="domain" description="O-methyltransferase dimerisation" evidence="4">
    <location>
        <begin position="77"/>
        <end position="155"/>
    </location>
</feature>
<dbReference type="PANTHER" id="PTHR43712">
    <property type="entry name" value="PUTATIVE (AFU_ORTHOLOGUE AFUA_4G14580)-RELATED"/>
    <property type="match status" value="1"/>
</dbReference>
<dbReference type="GO" id="GO:0046983">
    <property type="term" value="F:protein dimerization activity"/>
    <property type="evidence" value="ECO:0007669"/>
    <property type="project" value="InterPro"/>
</dbReference>
<dbReference type="OrthoDB" id="1606438at2759"/>
<evidence type="ECO:0000259" key="4">
    <source>
        <dbReference type="Pfam" id="PF08100"/>
    </source>
</evidence>
<protein>
    <recommendedName>
        <fullName evidence="4">O-methyltransferase dimerisation domain-containing protein</fullName>
    </recommendedName>
</protein>
<evidence type="ECO:0000256" key="2">
    <source>
        <dbReference type="ARBA" id="ARBA00022679"/>
    </source>
</evidence>
<dbReference type="Proteomes" id="UP000800041">
    <property type="component" value="Unassembled WGS sequence"/>
</dbReference>
<dbReference type="Pfam" id="PF08100">
    <property type="entry name" value="Dimerisation"/>
    <property type="match status" value="1"/>
</dbReference>
<name>A0A6G1GRK9_9PEZI</name>
<dbReference type="GO" id="GO:0032259">
    <property type="term" value="P:methylation"/>
    <property type="evidence" value="ECO:0007669"/>
    <property type="project" value="UniProtKB-KW"/>
</dbReference>
<evidence type="ECO:0000313" key="6">
    <source>
        <dbReference type="Proteomes" id="UP000800041"/>
    </source>
</evidence>
<accession>A0A6G1GRK9</accession>
<keyword evidence="2" id="KW-0808">Transferase</keyword>
<dbReference type="Gene3D" id="1.10.10.10">
    <property type="entry name" value="Winged helix-like DNA-binding domain superfamily/Winged helix DNA-binding domain"/>
    <property type="match status" value="1"/>
</dbReference>
<proteinExistence type="predicted"/>
<dbReference type="InterPro" id="IPR012967">
    <property type="entry name" value="COMT_dimerisation"/>
</dbReference>
<keyword evidence="3" id="KW-0949">S-adenosyl-L-methionine</keyword>
<evidence type="ECO:0000256" key="3">
    <source>
        <dbReference type="ARBA" id="ARBA00022691"/>
    </source>
</evidence>
<reference evidence="5" key="1">
    <citation type="journal article" date="2020" name="Stud. Mycol.">
        <title>101 Dothideomycetes genomes: a test case for predicting lifestyles and emergence of pathogens.</title>
        <authorList>
            <person name="Haridas S."/>
            <person name="Albert R."/>
            <person name="Binder M."/>
            <person name="Bloem J."/>
            <person name="Labutti K."/>
            <person name="Salamov A."/>
            <person name="Andreopoulos B."/>
            <person name="Baker S."/>
            <person name="Barry K."/>
            <person name="Bills G."/>
            <person name="Bluhm B."/>
            <person name="Cannon C."/>
            <person name="Castanera R."/>
            <person name="Culley D."/>
            <person name="Daum C."/>
            <person name="Ezra D."/>
            <person name="Gonzalez J."/>
            <person name="Henrissat B."/>
            <person name="Kuo A."/>
            <person name="Liang C."/>
            <person name="Lipzen A."/>
            <person name="Lutzoni F."/>
            <person name="Magnuson J."/>
            <person name="Mondo S."/>
            <person name="Nolan M."/>
            <person name="Ohm R."/>
            <person name="Pangilinan J."/>
            <person name="Park H.-J."/>
            <person name="Ramirez L."/>
            <person name="Alfaro M."/>
            <person name="Sun H."/>
            <person name="Tritt A."/>
            <person name="Yoshinaga Y."/>
            <person name="Zwiers L.-H."/>
            <person name="Turgeon B."/>
            <person name="Goodwin S."/>
            <person name="Spatafora J."/>
            <person name="Crous P."/>
            <person name="Grigoriev I."/>
        </authorList>
    </citation>
    <scope>NUCLEOTIDE SEQUENCE</scope>
    <source>
        <strain evidence="5">CBS 113979</strain>
    </source>
</reference>
<dbReference type="AlphaFoldDB" id="A0A6G1GRK9"/>
<keyword evidence="6" id="KW-1185">Reference proteome</keyword>
<dbReference type="InterPro" id="IPR036388">
    <property type="entry name" value="WH-like_DNA-bd_sf"/>
</dbReference>
<keyword evidence="1" id="KW-0489">Methyltransferase</keyword>
<evidence type="ECO:0000256" key="1">
    <source>
        <dbReference type="ARBA" id="ARBA00022603"/>
    </source>
</evidence>
<organism evidence="5 6">
    <name type="scientific">Aulographum hederae CBS 113979</name>
    <dbReference type="NCBI Taxonomy" id="1176131"/>
    <lineage>
        <taxon>Eukaryota</taxon>
        <taxon>Fungi</taxon>
        <taxon>Dikarya</taxon>
        <taxon>Ascomycota</taxon>
        <taxon>Pezizomycotina</taxon>
        <taxon>Dothideomycetes</taxon>
        <taxon>Pleosporomycetidae</taxon>
        <taxon>Aulographales</taxon>
        <taxon>Aulographaceae</taxon>
    </lineage>
</organism>
<sequence>MSEPPQITKPAVQLRKILSLLSTAGELIISEWEQNAHQDSPQNKSHTEYIAVKTVIAVVGSLESLILEPHVQLLPLSTSYMIARAPHVAAEKDVANQLDAAGERGMSAQELAQATGAEEGKLCRIMRALTPHNVFVEVEEDRFADNNVSQTRVGDTAFRSHIIIKCGCFIHYISHSSLLTIAIQRPSALHSKRPPPQRLILP</sequence>
<gene>
    <name evidence="5" type="ORF">K402DRAFT_164738</name>
</gene>